<name>A0A2K1JXM3_PHYPA</name>
<sequence length="76" mass="8592">MCFEYALIIFILVERNGELPEYLQALRVASMVSDHFWSFGAATISRDEGANAYPFNSRPATFFILASHCRLALFPS</sequence>
<dbReference type="Gramene" id="Pp3c10_4060V3.1">
    <property type="protein sequence ID" value="PAC:32901226.CDS.1"/>
    <property type="gene ID" value="Pp3c10_4060"/>
</dbReference>
<keyword evidence="3" id="KW-1185">Reference proteome</keyword>
<accession>A0A2K1JXM3</accession>
<dbReference type="AlphaFoldDB" id="A0A2K1JXM3"/>
<evidence type="ECO:0000313" key="3">
    <source>
        <dbReference type="Proteomes" id="UP000006727"/>
    </source>
</evidence>
<protein>
    <submittedName>
        <fullName evidence="1 2">Uncharacterized protein</fullName>
    </submittedName>
</protein>
<dbReference type="InParanoid" id="A0A2K1JXM3"/>
<reference evidence="2" key="3">
    <citation type="submission" date="2020-12" db="UniProtKB">
        <authorList>
            <consortium name="EnsemblPlants"/>
        </authorList>
    </citation>
    <scope>IDENTIFICATION</scope>
</reference>
<dbReference type="Gramene" id="Pp3c10_4060V3.2">
    <property type="protein sequence ID" value="PAC:32901227.CDS.1"/>
    <property type="gene ID" value="Pp3c10_4060"/>
</dbReference>
<reference evidence="1 3" key="2">
    <citation type="journal article" date="2018" name="Plant J.">
        <title>The Physcomitrella patens chromosome-scale assembly reveals moss genome structure and evolution.</title>
        <authorList>
            <person name="Lang D."/>
            <person name="Ullrich K.K."/>
            <person name="Murat F."/>
            <person name="Fuchs J."/>
            <person name="Jenkins J."/>
            <person name="Haas F.B."/>
            <person name="Piednoel M."/>
            <person name="Gundlach H."/>
            <person name="Van Bel M."/>
            <person name="Meyberg R."/>
            <person name="Vives C."/>
            <person name="Morata J."/>
            <person name="Symeonidi A."/>
            <person name="Hiss M."/>
            <person name="Muchero W."/>
            <person name="Kamisugi Y."/>
            <person name="Saleh O."/>
            <person name="Blanc G."/>
            <person name="Decker E.L."/>
            <person name="van Gessel N."/>
            <person name="Grimwood J."/>
            <person name="Hayes R.D."/>
            <person name="Graham S.W."/>
            <person name="Gunter L.E."/>
            <person name="McDaniel S.F."/>
            <person name="Hoernstein S.N.W."/>
            <person name="Larsson A."/>
            <person name="Li F.W."/>
            <person name="Perroud P.F."/>
            <person name="Phillips J."/>
            <person name="Ranjan P."/>
            <person name="Rokshar D.S."/>
            <person name="Rothfels C.J."/>
            <person name="Schneider L."/>
            <person name="Shu S."/>
            <person name="Stevenson D.W."/>
            <person name="Thummler F."/>
            <person name="Tillich M."/>
            <person name="Villarreal Aguilar J.C."/>
            <person name="Widiez T."/>
            <person name="Wong G.K."/>
            <person name="Wymore A."/>
            <person name="Zhang Y."/>
            <person name="Zimmer A.D."/>
            <person name="Quatrano R.S."/>
            <person name="Mayer K.F.X."/>
            <person name="Goodstein D."/>
            <person name="Casacuberta J.M."/>
            <person name="Vandepoele K."/>
            <person name="Reski R."/>
            <person name="Cuming A.C."/>
            <person name="Tuskan G.A."/>
            <person name="Maumus F."/>
            <person name="Salse J."/>
            <person name="Schmutz J."/>
            <person name="Rensing S.A."/>
        </authorList>
    </citation>
    <scope>NUCLEOTIDE SEQUENCE [LARGE SCALE GENOMIC DNA]</scope>
    <source>
        <strain evidence="2 3">cv. Gransden 2004</strain>
    </source>
</reference>
<dbReference type="EMBL" id="ABEU02000010">
    <property type="protein sequence ID" value="PNR46276.1"/>
    <property type="molecule type" value="Genomic_DNA"/>
</dbReference>
<evidence type="ECO:0000313" key="2">
    <source>
        <dbReference type="EnsemblPlants" id="PAC:32901226.CDS.1"/>
    </source>
</evidence>
<evidence type="ECO:0000313" key="1">
    <source>
        <dbReference type="EMBL" id="PNR46276.1"/>
    </source>
</evidence>
<gene>
    <name evidence="1" type="ORF">PHYPA_013395</name>
</gene>
<reference evidence="1 3" key="1">
    <citation type="journal article" date="2008" name="Science">
        <title>The Physcomitrella genome reveals evolutionary insights into the conquest of land by plants.</title>
        <authorList>
            <person name="Rensing S."/>
            <person name="Lang D."/>
            <person name="Zimmer A."/>
            <person name="Terry A."/>
            <person name="Salamov A."/>
            <person name="Shapiro H."/>
            <person name="Nishiyama T."/>
            <person name="Perroud P.-F."/>
            <person name="Lindquist E."/>
            <person name="Kamisugi Y."/>
            <person name="Tanahashi T."/>
            <person name="Sakakibara K."/>
            <person name="Fujita T."/>
            <person name="Oishi K."/>
            <person name="Shin-I T."/>
            <person name="Kuroki Y."/>
            <person name="Toyoda A."/>
            <person name="Suzuki Y."/>
            <person name="Hashimoto A."/>
            <person name="Yamaguchi K."/>
            <person name="Sugano A."/>
            <person name="Kohara Y."/>
            <person name="Fujiyama A."/>
            <person name="Anterola A."/>
            <person name="Aoki S."/>
            <person name="Ashton N."/>
            <person name="Barbazuk W.B."/>
            <person name="Barker E."/>
            <person name="Bennetzen J."/>
            <person name="Bezanilla M."/>
            <person name="Blankenship R."/>
            <person name="Cho S.H."/>
            <person name="Dutcher S."/>
            <person name="Estelle M."/>
            <person name="Fawcett J.A."/>
            <person name="Gundlach H."/>
            <person name="Hanada K."/>
            <person name="Heyl A."/>
            <person name="Hicks K.A."/>
            <person name="Hugh J."/>
            <person name="Lohr M."/>
            <person name="Mayer K."/>
            <person name="Melkozernov A."/>
            <person name="Murata T."/>
            <person name="Nelson D."/>
            <person name="Pils B."/>
            <person name="Prigge M."/>
            <person name="Reiss B."/>
            <person name="Renner T."/>
            <person name="Rombauts S."/>
            <person name="Rushton P."/>
            <person name="Sanderfoot A."/>
            <person name="Schween G."/>
            <person name="Shiu S.-H."/>
            <person name="Stueber K."/>
            <person name="Theodoulou F.L."/>
            <person name="Tu H."/>
            <person name="Van de Peer Y."/>
            <person name="Verrier P.J."/>
            <person name="Waters E."/>
            <person name="Wood A."/>
            <person name="Yang L."/>
            <person name="Cove D."/>
            <person name="Cuming A."/>
            <person name="Hasebe M."/>
            <person name="Lucas S."/>
            <person name="Mishler D.B."/>
            <person name="Reski R."/>
            <person name="Grigoriev I."/>
            <person name="Quatrano R.S."/>
            <person name="Boore J.L."/>
        </authorList>
    </citation>
    <scope>NUCLEOTIDE SEQUENCE [LARGE SCALE GENOMIC DNA]</scope>
    <source>
        <strain evidence="2 3">cv. Gransden 2004</strain>
    </source>
</reference>
<dbReference type="EnsemblPlants" id="Pp3c10_4060V3.1">
    <property type="protein sequence ID" value="PAC:32901226.CDS.1"/>
    <property type="gene ID" value="Pp3c10_4060"/>
</dbReference>
<organism evidence="1">
    <name type="scientific">Physcomitrium patens</name>
    <name type="common">Spreading-leaved earth moss</name>
    <name type="synonym">Physcomitrella patens</name>
    <dbReference type="NCBI Taxonomy" id="3218"/>
    <lineage>
        <taxon>Eukaryota</taxon>
        <taxon>Viridiplantae</taxon>
        <taxon>Streptophyta</taxon>
        <taxon>Embryophyta</taxon>
        <taxon>Bryophyta</taxon>
        <taxon>Bryophytina</taxon>
        <taxon>Bryopsida</taxon>
        <taxon>Funariidae</taxon>
        <taxon>Funariales</taxon>
        <taxon>Funariaceae</taxon>
        <taxon>Physcomitrium</taxon>
    </lineage>
</organism>
<dbReference type="EnsemblPlants" id="Pp3c10_4060V3.2">
    <property type="protein sequence ID" value="PAC:32901227.CDS.1"/>
    <property type="gene ID" value="Pp3c10_4060"/>
</dbReference>
<proteinExistence type="predicted"/>
<dbReference type="Proteomes" id="UP000006727">
    <property type="component" value="Chromosome 10"/>
</dbReference>